<feature type="domain" description="Sec23/Sec24 helical" evidence="12">
    <location>
        <begin position="724"/>
        <end position="824"/>
    </location>
</feature>
<dbReference type="Pfam" id="PF08033">
    <property type="entry name" value="Sec23_BS"/>
    <property type="match status" value="1"/>
</dbReference>
<evidence type="ECO:0000256" key="4">
    <source>
        <dbReference type="ARBA" id="ARBA00008334"/>
    </source>
</evidence>
<comment type="subcellular location">
    <subcellularLocation>
        <location evidence="3">Cytoplasm</location>
        <location evidence="3">Cytosol</location>
    </subcellularLocation>
    <subcellularLocation>
        <location evidence="1">Cytoplasmic vesicle</location>
        <location evidence="1">COPII-coated vesicle membrane</location>
        <topology evidence="1">Peripheral membrane protein</topology>
        <orientation evidence="1">Cytoplasmic side</orientation>
    </subcellularLocation>
    <subcellularLocation>
        <location evidence="2">Endoplasmic reticulum membrane</location>
        <topology evidence="2">Peripheral membrane protein</topology>
        <orientation evidence="2">Cytoplasmic side</orientation>
    </subcellularLocation>
</comment>
<evidence type="ECO:0000256" key="3">
    <source>
        <dbReference type="ARBA" id="ARBA00004514"/>
    </source>
</evidence>
<dbReference type="GO" id="GO:0070971">
    <property type="term" value="C:endoplasmic reticulum exit site"/>
    <property type="evidence" value="ECO:0007669"/>
    <property type="project" value="TreeGrafter"/>
</dbReference>
<evidence type="ECO:0000259" key="10">
    <source>
        <dbReference type="Pfam" id="PF04810"/>
    </source>
</evidence>
<evidence type="ECO:0000259" key="13">
    <source>
        <dbReference type="Pfam" id="PF08033"/>
    </source>
</evidence>
<dbReference type="Gene3D" id="1.20.120.730">
    <property type="entry name" value="Sec23/Sec24 helical domain"/>
    <property type="match status" value="1"/>
</dbReference>
<dbReference type="SUPFAM" id="SSF81811">
    <property type="entry name" value="Helical domain of Sec23/24"/>
    <property type="match status" value="1"/>
</dbReference>
<sequence>MEFPASDPGFVHQQPTWEGWNGWAGNRSPACTADAFPTPFPGSGYHIHPNGAPQNGPTPSSPPGYDLHPNGFPQNGPTPSSPPGYHLHPNGFPQNGPTPSSPPGYHLHPNGFPQNGPTPSSPPGYHLHLNGAPQNGPTPSSPPGYHLQPNGVPLVGPSALPDSYWSPHQPYCNGVYKPLPDTRSPAQMSLEDINSHDIPTSPVSSPKSESRYGLDPQLLPSVVQVMNEDRAQWEGKIFATEHKSCVPPLSSTSCTLEDRGNATARFIRCTSYNFPIDAQSAQQSHLPLAAILCPLARPENDERPVPACNAGECVKGCGACGAFMSPAMSWQDCGQRFYCPFCGKLTEVPWQSYQPTNKGQRVDREKRPELSLGSYEILETQKGEPAVLLLAIDVTAVAIRSGQLDFICQQLCTLLLSLNGEKDDAQSCLRVGLITYDSRIHLYDLSPTLSRPRMMVLTNTDELELPVQEGLLVPLKDCRHTVESILQQIPLFDVEMQDSSGSQDFPIQAGLKILQAADCPGKLLVFHSSPLTENLEKQNSLGFFSSSKPKSIFQAPDSSASLAKACVSQGCSVQLFVFSQPDVGGAWPGHVPFLTGGRLICYNSLQSQLERERFHGDLRRSVETDIAYRAQLRVFVSKELRVSGCHGAFLGGPESHCVVMAALDWHTALAFEFTHSKSLDETRGVAIQAVLSYSGSGGERRTRVHTVSLACSHSLMDTFRTSQAETLLTFYCKKMYSAALDTPLQCLREELQTEITEALACYRKHCCTTSVSPGQLVMPQFLKILPVYINSLRKSEVLLPGLRSSVHQRLQLRSITLSMDTRSTVAQLYPLVLPQLVNTDGDSVPSVDAVLRCSSSSLLSDGLYLLYSPLALILWVGSQVSSQALTQLFNTSSFLSLTSGEMKPPALDNPLSVSLQKLISTLQSYAAVTLK</sequence>
<feature type="domain" description="Sec23/Sec24 trunk" evidence="11">
    <location>
        <begin position="384"/>
        <end position="622"/>
    </location>
</feature>
<evidence type="ECO:0000256" key="2">
    <source>
        <dbReference type="ARBA" id="ARBA00004397"/>
    </source>
</evidence>
<dbReference type="Pfam" id="PF04811">
    <property type="entry name" value="Sec23_trunk"/>
    <property type="match status" value="1"/>
</dbReference>
<dbReference type="Gene3D" id="2.30.30.380">
    <property type="entry name" value="Zn-finger domain of Sec23/24"/>
    <property type="match status" value="1"/>
</dbReference>
<comment type="caution">
    <text evidence="14">The sequence shown here is derived from an EMBL/GenBank/DDBJ whole genome shotgun (WGS) entry which is preliminary data.</text>
</comment>
<dbReference type="SUPFAM" id="SSF53300">
    <property type="entry name" value="vWA-like"/>
    <property type="match status" value="1"/>
</dbReference>
<dbReference type="InterPro" id="IPR006896">
    <property type="entry name" value="Sec23/24_trunk_dom"/>
</dbReference>
<dbReference type="GO" id="GO:0030127">
    <property type="term" value="C:COPII vesicle coat"/>
    <property type="evidence" value="ECO:0007669"/>
    <property type="project" value="InterPro"/>
</dbReference>
<dbReference type="PANTHER" id="PTHR13803">
    <property type="entry name" value="SEC24-RELATED PROTEIN"/>
    <property type="match status" value="1"/>
</dbReference>
<evidence type="ECO:0000256" key="6">
    <source>
        <dbReference type="ARBA" id="ARBA00022927"/>
    </source>
</evidence>
<dbReference type="InterPro" id="IPR036175">
    <property type="entry name" value="Sec23/24_helical_dom_sf"/>
</dbReference>
<feature type="region of interest" description="Disordered" evidence="8">
    <location>
        <begin position="193"/>
        <end position="213"/>
    </location>
</feature>
<dbReference type="PANTHER" id="PTHR13803:SF29">
    <property type="entry name" value="PROTEIN TRANSPORT PROTEIN SEC24C"/>
    <property type="match status" value="1"/>
</dbReference>
<protein>
    <submittedName>
        <fullName evidence="14">Protein transport protein Sec24C-like</fullName>
    </submittedName>
</protein>
<evidence type="ECO:0000256" key="7">
    <source>
        <dbReference type="ARBA" id="ARBA00023329"/>
    </source>
</evidence>
<dbReference type="SUPFAM" id="SSF82919">
    <property type="entry name" value="Zn-finger domain of Sec23/24"/>
    <property type="match status" value="1"/>
</dbReference>
<feature type="region of interest" description="Disordered" evidence="8">
    <location>
        <begin position="42"/>
        <end position="154"/>
    </location>
</feature>
<dbReference type="GO" id="GO:0006886">
    <property type="term" value="P:intracellular protein transport"/>
    <property type="evidence" value="ECO:0007669"/>
    <property type="project" value="InterPro"/>
</dbReference>
<feature type="domain" description="Sec23/Sec24 beta-sandwich" evidence="13">
    <location>
        <begin position="627"/>
        <end position="711"/>
    </location>
</feature>
<evidence type="ECO:0000256" key="1">
    <source>
        <dbReference type="ARBA" id="ARBA00004299"/>
    </source>
</evidence>
<dbReference type="GO" id="GO:0005829">
    <property type="term" value="C:cytosol"/>
    <property type="evidence" value="ECO:0007669"/>
    <property type="project" value="UniProtKB-SubCell"/>
</dbReference>
<dbReference type="GO" id="GO:0090110">
    <property type="term" value="P:COPII-coated vesicle cargo loading"/>
    <property type="evidence" value="ECO:0007669"/>
    <property type="project" value="TreeGrafter"/>
</dbReference>
<dbReference type="InterPro" id="IPR006895">
    <property type="entry name" value="Znf_Sec23_Sec24"/>
</dbReference>
<dbReference type="OrthoDB" id="49016at2759"/>
<dbReference type="InterPro" id="IPR012990">
    <property type="entry name" value="Beta-sandwich_Sec23_24"/>
</dbReference>
<dbReference type="GO" id="GO:0008270">
    <property type="term" value="F:zinc ion binding"/>
    <property type="evidence" value="ECO:0007669"/>
    <property type="project" value="InterPro"/>
</dbReference>
<gene>
    <name evidence="14" type="ORF">DAT39_009245</name>
</gene>
<feature type="non-terminal residue" evidence="14">
    <location>
        <position position="1"/>
    </location>
</feature>
<feature type="compositionally biased region" description="Polar residues" evidence="8">
    <location>
        <begin position="197"/>
        <end position="207"/>
    </location>
</feature>
<dbReference type="InterPro" id="IPR036174">
    <property type="entry name" value="Znf_Sec23_Sec24_sf"/>
</dbReference>
<dbReference type="InterPro" id="IPR036180">
    <property type="entry name" value="Gelsolin-like_dom_sf"/>
</dbReference>
<evidence type="ECO:0000259" key="9">
    <source>
        <dbReference type="Pfam" id="PF00626"/>
    </source>
</evidence>
<dbReference type="Proteomes" id="UP000727407">
    <property type="component" value="Unassembled WGS sequence"/>
</dbReference>
<evidence type="ECO:0000259" key="12">
    <source>
        <dbReference type="Pfam" id="PF04815"/>
    </source>
</evidence>
<accession>A0A8J4TYU9</accession>
<comment type="similarity">
    <text evidence="4">Belongs to the SEC23/SEC24 family. SEC24 subfamily.</text>
</comment>
<keyword evidence="7" id="KW-0968">Cytoplasmic vesicle</keyword>
<evidence type="ECO:0000256" key="5">
    <source>
        <dbReference type="ARBA" id="ARBA00022448"/>
    </source>
</evidence>
<dbReference type="AlphaFoldDB" id="A0A8J4TYU9"/>
<keyword evidence="6" id="KW-0653">Protein transport</keyword>
<evidence type="ECO:0000259" key="11">
    <source>
        <dbReference type="Pfam" id="PF04811"/>
    </source>
</evidence>
<evidence type="ECO:0000256" key="8">
    <source>
        <dbReference type="SAM" id="MobiDB-lite"/>
    </source>
</evidence>
<dbReference type="InterPro" id="IPR029006">
    <property type="entry name" value="ADF-H/Gelsolin-like_dom_sf"/>
</dbReference>
<dbReference type="GO" id="GO:0005789">
    <property type="term" value="C:endoplasmic reticulum membrane"/>
    <property type="evidence" value="ECO:0007669"/>
    <property type="project" value="UniProtKB-SubCell"/>
</dbReference>
<feature type="domain" description="Gelsolin-like" evidence="9">
    <location>
        <begin position="850"/>
        <end position="903"/>
    </location>
</feature>
<reference evidence="14" key="1">
    <citation type="submission" date="2020-07" db="EMBL/GenBank/DDBJ databases">
        <title>Clarias magur genome sequencing, assembly and annotation.</title>
        <authorList>
            <person name="Kushwaha B."/>
            <person name="Kumar R."/>
            <person name="Das P."/>
            <person name="Joshi C.G."/>
            <person name="Kumar D."/>
            <person name="Nagpure N.S."/>
            <person name="Pandey M."/>
            <person name="Agarwal S."/>
            <person name="Srivastava S."/>
            <person name="Singh M."/>
            <person name="Sahoo L."/>
            <person name="Jayasankar P."/>
            <person name="Meher P.K."/>
            <person name="Koringa P.G."/>
            <person name="Iquebal M.A."/>
            <person name="Das S.P."/>
            <person name="Bit A."/>
            <person name="Patnaik S."/>
            <person name="Patel N."/>
            <person name="Shah T.M."/>
            <person name="Hinsu A."/>
            <person name="Jena J.K."/>
        </authorList>
    </citation>
    <scope>NUCLEOTIDE SEQUENCE</scope>
    <source>
        <strain evidence="14">CIFAMagur01</strain>
        <tissue evidence="14">Testis</tissue>
    </source>
</reference>
<feature type="domain" description="Zinc finger Sec23/Sec24-type" evidence="10">
    <location>
        <begin position="317"/>
        <end position="349"/>
    </location>
</feature>
<dbReference type="Gene3D" id="3.40.50.410">
    <property type="entry name" value="von Willebrand factor, type A domain"/>
    <property type="match status" value="1"/>
</dbReference>
<dbReference type="InterPro" id="IPR036465">
    <property type="entry name" value="vWFA_dom_sf"/>
</dbReference>
<feature type="region of interest" description="Disordered" evidence="8">
    <location>
        <begin position="1"/>
        <end position="23"/>
    </location>
</feature>
<dbReference type="SUPFAM" id="SSF81995">
    <property type="entry name" value="beta-sandwich domain of Sec23/24"/>
    <property type="match status" value="1"/>
</dbReference>
<proteinExistence type="inferred from homology"/>
<evidence type="ECO:0000313" key="14">
    <source>
        <dbReference type="EMBL" id="KAF5901039.1"/>
    </source>
</evidence>
<dbReference type="Pfam" id="PF04810">
    <property type="entry name" value="zf-Sec23_Sec24"/>
    <property type="match status" value="1"/>
</dbReference>
<organism evidence="14 15">
    <name type="scientific">Clarias magur</name>
    <name type="common">Asian catfish</name>
    <name type="synonym">Macropteronotus magur</name>
    <dbReference type="NCBI Taxonomy" id="1594786"/>
    <lineage>
        <taxon>Eukaryota</taxon>
        <taxon>Metazoa</taxon>
        <taxon>Chordata</taxon>
        <taxon>Craniata</taxon>
        <taxon>Vertebrata</taxon>
        <taxon>Euteleostomi</taxon>
        <taxon>Actinopterygii</taxon>
        <taxon>Neopterygii</taxon>
        <taxon>Teleostei</taxon>
        <taxon>Ostariophysi</taxon>
        <taxon>Siluriformes</taxon>
        <taxon>Clariidae</taxon>
        <taxon>Clarias</taxon>
    </lineage>
</organism>
<dbReference type="Gene3D" id="3.40.20.10">
    <property type="entry name" value="Severin"/>
    <property type="match status" value="1"/>
</dbReference>
<dbReference type="Pfam" id="PF00626">
    <property type="entry name" value="Gelsolin"/>
    <property type="match status" value="1"/>
</dbReference>
<dbReference type="InterPro" id="IPR006900">
    <property type="entry name" value="Sec23/24_helical_dom"/>
</dbReference>
<dbReference type="InterPro" id="IPR007123">
    <property type="entry name" value="Gelsolin-like_dom"/>
</dbReference>
<dbReference type="Pfam" id="PF04815">
    <property type="entry name" value="Sec23_helical"/>
    <property type="match status" value="1"/>
</dbReference>
<keyword evidence="5" id="KW-0813">Transport</keyword>
<name>A0A8J4TYU9_CLAMG</name>
<dbReference type="InterPro" id="IPR050550">
    <property type="entry name" value="SEC23_SEC24_subfamily"/>
</dbReference>
<dbReference type="Gene3D" id="2.60.40.1670">
    <property type="entry name" value="beta-sandwich domain of Sec23/24"/>
    <property type="match status" value="1"/>
</dbReference>
<evidence type="ECO:0000313" key="15">
    <source>
        <dbReference type="Proteomes" id="UP000727407"/>
    </source>
</evidence>
<dbReference type="EMBL" id="QNUK01000121">
    <property type="protein sequence ID" value="KAF5901039.1"/>
    <property type="molecule type" value="Genomic_DNA"/>
</dbReference>
<dbReference type="GO" id="GO:0000149">
    <property type="term" value="F:SNARE binding"/>
    <property type="evidence" value="ECO:0007669"/>
    <property type="project" value="TreeGrafter"/>
</dbReference>
<keyword evidence="15" id="KW-1185">Reference proteome</keyword>
<dbReference type="SUPFAM" id="SSF82754">
    <property type="entry name" value="C-terminal, gelsolin-like domain of Sec23/24"/>
    <property type="match status" value="1"/>
</dbReference>